<evidence type="ECO:0000256" key="2">
    <source>
        <dbReference type="ARBA" id="ARBA00022723"/>
    </source>
</evidence>
<keyword evidence="3" id="KW-0862">Zinc</keyword>
<evidence type="ECO:0000313" key="6">
    <source>
        <dbReference type="EMBL" id="OZI73547.1"/>
    </source>
</evidence>
<dbReference type="SUPFAM" id="SSF51316">
    <property type="entry name" value="Mss4-like"/>
    <property type="match status" value="1"/>
</dbReference>
<dbReference type="AlphaFoldDB" id="A0A261VI91"/>
<dbReference type="InterPro" id="IPR011057">
    <property type="entry name" value="Mss4-like_sf"/>
</dbReference>
<sequence length="142" mass="14928">MTASPSFSPLTGGCQCGAVRYEITAEPLTTATCHCRDCQYASGGGPAHALLLAPQALAVRRGQAREHRYLGDSGNTVVRSFCPDCGTPLFGHTEGQDYVIVKAGSLDDPAAFRSRMTLWADSAPPWHHVDTSVPCHGGKAAG</sequence>
<evidence type="ECO:0000259" key="5">
    <source>
        <dbReference type="PROSITE" id="PS51891"/>
    </source>
</evidence>
<dbReference type="GO" id="GO:0046872">
    <property type="term" value="F:metal ion binding"/>
    <property type="evidence" value="ECO:0007669"/>
    <property type="project" value="UniProtKB-KW"/>
</dbReference>
<name>A0A261VI91_9BORD</name>
<keyword evidence="7" id="KW-1185">Reference proteome</keyword>
<comment type="caution">
    <text evidence="6">The sequence shown here is derived from an EMBL/GenBank/DDBJ whole genome shotgun (WGS) entry which is preliminary data.</text>
</comment>
<comment type="similarity">
    <text evidence="1">Belongs to the Gfa family.</text>
</comment>
<evidence type="ECO:0000256" key="3">
    <source>
        <dbReference type="ARBA" id="ARBA00022833"/>
    </source>
</evidence>
<keyword evidence="4" id="KW-0456">Lyase</keyword>
<protein>
    <submittedName>
        <fullName evidence="6">Aldehyde-activating protein</fullName>
    </submittedName>
</protein>
<feature type="domain" description="CENP-V/GFA" evidence="5">
    <location>
        <begin position="10"/>
        <end position="127"/>
    </location>
</feature>
<dbReference type="PROSITE" id="PS51891">
    <property type="entry name" value="CENP_V_GFA"/>
    <property type="match status" value="1"/>
</dbReference>
<evidence type="ECO:0000256" key="4">
    <source>
        <dbReference type="ARBA" id="ARBA00023239"/>
    </source>
</evidence>
<reference evidence="7" key="1">
    <citation type="submission" date="2017-05" db="EMBL/GenBank/DDBJ databases">
        <title>Complete and WGS of Bordetella genogroups.</title>
        <authorList>
            <person name="Spilker T."/>
            <person name="Lipuma J."/>
        </authorList>
    </citation>
    <scope>NUCLEOTIDE SEQUENCE [LARGE SCALE GENOMIC DNA]</scope>
    <source>
        <strain evidence="7">AU8256</strain>
    </source>
</reference>
<gene>
    <name evidence="6" type="ORF">CAL24_16940</name>
</gene>
<dbReference type="PANTHER" id="PTHR33337">
    <property type="entry name" value="GFA DOMAIN-CONTAINING PROTEIN"/>
    <property type="match status" value="1"/>
</dbReference>
<dbReference type="InterPro" id="IPR006913">
    <property type="entry name" value="CENP-V/GFA"/>
</dbReference>
<dbReference type="Proteomes" id="UP000215633">
    <property type="component" value="Unassembled WGS sequence"/>
</dbReference>
<proteinExistence type="inferred from homology"/>
<evidence type="ECO:0000313" key="7">
    <source>
        <dbReference type="Proteomes" id="UP000215633"/>
    </source>
</evidence>
<accession>A0A261VI91</accession>
<dbReference type="EMBL" id="NEVT01000007">
    <property type="protein sequence ID" value="OZI73547.1"/>
    <property type="molecule type" value="Genomic_DNA"/>
</dbReference>
<dbReference type="Gene3D" id="3.90.1590.10">
    <property type="entry name" value="glutathione-dependent formaldehyde- activating enzyme (gfa)"/>
    <property type="match status" value="1"/>
</dbReference>
<dbReference type="GO" id="GO:0016846">
    <property type="term" value="F:carbon-sulfur lyase activity"/>
    <property type="evidence" value="ECO:0007669"/>
    <property type="project" value="InterPro"/>
</dbReference>
<dbReference type="Pfam" id="PF04828">
    <property type="entry name" value="GFA"/>
    <property type="match status" value="1"/>
</dbReference>
<evidence type="ECO:0000256" key="1">
    <source>
        <dbReference type="ARBA" id="ARBA00005495"/>
    </source>
</evidence>
<keyword evidence="2" id="KW-0479">Metal-binding</keyword>
<dbReference type="RefSeq" id="WP_028353147.1">
    <property type="nucleotide sequence ID" value="NZ_NEVT01000007.1"/>
</dbReference>
<dbReference type="PANTHER" id="PTHR33337:SF40">
    <property type="entry name" value="CENP-V_GFA DOMAIN-CONTAINING PROTEIN-RELATED"/>
    <property type="match status" value="1"/>
</dbReference>
<organism evidence="6 7">
    <name type="scientific">Bordetella genomosp. 2</name>
    <dbReference type="NCBI Taxonomy" id="1983456"/>
    <lineage>
        <taxon>Bacteria</taxon>
        <taxon>Pseudomonadati</taxon>
        <taxon>Pseudomonadota</taxon>
        <taxon>Betaproteobacteria</taxon>
        <taxon>Burkholderiales</taxon>
        <taxon>Alcaligenaceae</taxon>
        <taxon>Bordetella</taxon>
    </lineage>
</organism>